<comment type="caution">
    <text evidence="2">The sequence shown here is derived from an EMBL/GenBank/DDBJ whole genome shotgun (WGS) entry which is preliminary data.</text>
</comment>
<feature type="region of interest" description="Disordered" evidence="1">
    <location>
        <begin position="1"/>
        <end position="30"/>
    </location>
</feature>
<sequence length="108" mass="12657">MKQDSPNNPELRPLPWHILTEKTSSSEERKGRLIHVEEPKFECRFYIGNEEIETKGLSSLNTETGVLLYDVVLPKDENIASNIREINGWMKEGARVLYDMLYLPYFRK</sequence>
<proteinExistence type="predicted"/>
<name>A0A4V3EQW7_9FLAO</name>
<dbReference type="EMBL" id="SOAY01000012">
    <property type="protein sequence ID" value="TDT43648.1"/>
    <property type="molecule type" value="Genomic_DNA"/>
</dbReference>
<accession>A0A4V3EQW7</accession>
<dbReference type="Proteomes" id="UP000294749">
    <property type="component" value="Unassembled WGS sequence"/>
</dbReference>
<dbReference type="AlphaFoldDB" id="A0A4V3EQW7"/>
<dbReference type="RefSeq" id="WP_133688043.1">
    <property type="nucleotide sequence ID" value="NZ_SOAY01000012.1"/>
</dbReference>
<keyword evidence="3" id="KW-1185">Reference proteome</keyword>
<organism evidence="2 3">
    <name type="scientific">Maribacter spongiicola</name>
    <dbReference type="NCBI Taxonomy" id="1206753"/>
    <lineage>
        <taxon>Bacteria</taxon>
        <taxon>Pseudomonadati</taxon>
        <taxon>Bacteroidota</taxon>
        <taxon>Flavobacteriia</taxon>
        <taxon>Flavobacteriales</taxon>
        <taxon>Flavobacteriaceae</taxon>
        <taxon>Maribacter</taxon>
    </lineage>
</organism>
<evidence type="ECO:0000256" key="1">
    <source>
        <dbReference type="SAM" id="MobiDB-lite"/>
    </source>
</evidence>
<evidence type="ECO:0000313" key="3">
    <source>
        <dbReference type="Proteomes" id="UP000294749"/>
    </source>
</evidence>
<evidence type="ECO:0000313" key="2">
    <source>
        <dbReference type="EMBL" id="TDT43648.1"/>
    </source>
</evidence>
<reference evidence="2 3" key="1">
    <citation type="submission" date="2019-03" db="EMBL/GenBank/DDBJ databases">
        <title>Genomic Encyclopedia of Archaeal and Bacterial Type Strains, Phase II (KMG-II): from individual species to whole genera.</title>
        <authorList>
            <person name="Goeker M."/>
        </authorList>
    </citation>
    <scope>NUCLEOTIDE SEQUENCE [LARGE SCALE GENOMIC DNA]</scope>
    <source>
        <strain evidence="2 3">DSM 25233</strain>
    </source>
</reference>
<dbReference type="OrthoDB" id="9885772at2"/>
<protein>
    <submittedName>
        <fullName evidence="2">Uncharacterized protein</fullName>
    </submittedName>
</protein>
<gene>
    <name evidence="2" type="ORF">CLV90_2770</name>
</gene>